<feature type="region of interest" description="Disordered" evidence="1">
    <location>
        <begin position="1"/>
        <end position="21"/>
    </location>
</feature>
<dbReference type="EMBL" id="CAWUHB010000108">
    <property type="protein sequence ID" value="CAK7236038.1"/>
    <property type="molecule type" value="Genomic_DNA"/>
</dbReference>
<keyword evidence="2" id="KW-0472">Membrane</keyword>
<keyword evidence="4" id="KW-1185">Reference proteome</keyword>
<protein>
    <submittedName>
        <fullName evidence="3">Uncharacterized protein</fullName>
    </submittedName>
</protein>
<evidence type="ECO:0000256" key="1">
    <source>
        <dbReference type="SAM" id="MobiDB-lite"/>
    </source>
</evidence>
<evidence type="ECO:0000256" key="2">
    <source>
        <dbReference type="SAM" id="Phobius"/>
    </source>
</evidence>
<name>A0ABP0CV97_9PEZI</name>
<organism evidence="3 4">
    <name type="scientific">Sporothrix curviconia</name>
    <dbReference type="NCBI Taxonomy" id="1260050"/>
    <lineage>
        <taxon>Eukaryota</taxon>
        <taxon>Fungi</taxon>
        <taxon>Dikarya</taxon>
        <taxon>Ascomycota</taxon>
        <taxon>Pezizomycotina</taxon>
        <taxon>Sordariomycetes</taxon>
        <taxon>Sordariomycetidae</taxon>
        <taxon>Ophiostomatales</taxon>
        <taxon>Ophiostomataceae</taxon>
        <taxon>Sporothrix</taxon>
    </lineage>
</organism>
<reference evidence="3 4" key="1">
    <citation type="submission" date="2024-01" db="EMBL/GenBank/DDBJ databases">
        <authorList>
            <person name="Allen C."/>
            <person name="Tagirdzhanova G."/>
        </authorList>
    </citation>
    <scope>NUCLEOTIDE SEQUENCE [LARGE SCALE GENOMIC DNA]</scope>
</reference>
<comment type="caution">
    <text evidence="3">The sequence shown here is derived from an EMBL/GenBank/DDBJ whole genome shotgun (WGS) entry which is preliminary data.</text>
</comment>
<gene>
    <name evidence="3" type="ORF">SCUCBS95973_009469</name>
</gene>
<feature type="transmembrane region" description="Helical" evidence="2">
    <location>
        <begin position="268"/>
        <end position="294"/>
    </location>
</feature>
<feature type="compositionally biased region" description="Basic residues" evidence="1">
    <location>
        <begin position="1"/>
        <end position="11"/>
    </location>
</feature>
<proteinExistence type="predicted"/>
<evidence type="ECO:0000313" key="4">
    <source>
        <dbReference type="Proteomes" id="UP001642405"/>
    </source>
</evidence>
<keyword evidence="2" id="KW-1133">Transmembrane helix</keyword>
<feature type="transmembrane region" description="Helical" evidence="2">
    <location>
        <begin position="321"/>
        <end position="339"/>
    </location>
</feature>
<evidence type="ECO:0000313" key="3">
    <source>
        <dbReference type="EMBL" id="CAK7236038.1"/>
    </source>
</evidence>
<sequence>MAITARRRRRGQGTAANSAALDATTQSSPTVTAVSSSFFTVPSVVFTGVGTFPPWSDAVGRRVYDTIRPRLGEDAHRASCRLLESIFTATAADEGLLAHTWAVLQASVFHKSTAAAIPYFAAAVVVNHARRTFWFGRAAAGFFAARPQPDEDWRLLLARPDVFLEDVAKQVVRRGVLLLVVALLQKRAWDVLAGGLPAAFLLADNADSADSEPRRLVRTVRCRAKDVAATLFLVWLASCVEYAVAQTSATLAIGTAVWKLARSGSRGLLARVVLGASPSLSVPASTTWLVLFAWRQMVVYPWTGLGPMVVRSVARPVRQPGVLLCVVSVALAMATLLRYRSRLYIAIETSGLAPNAA</sequence>
<keyword evidence="2" id="KW-0812">Transmembrane</keyword>
<dbReference type="Proteomes" id="UP001642405">
    <property type="component" value="Unassembled WGS sequence"/>
</dbReference>
<accession>A0ABP0CV97</accession>